<keyword evidence="5" id="KW-1185">Reference proteome</keyword>
<evidence type="ECO:0000256" key="2">
    <source>
        <dbReference type="ARBA" id="ARBA00022840"/>
    </source>
</evidence>
<proteinExistence type="predicted"/>
<dbReference type="OrthoDB" id="9808257at2"/>
<protein>
    <submittedName>
        <fullName evidence="4">Tyrosine-protein kinase etk</fullName>
        <ecNumber evidence="4">2.7.10.-</ecNumber>
    </submittedName>
</protein>
<dbReference type="InterPro" id="IPR027417">
    <property type="entry name" value="P-loop_NTPase"/>
</dbReference>
<dbReference type="NCBIfam" id="TIGR01007">
    <property type="entry name" value="eps_fam"/>
    <property type="match status" value="1"/>
</dbReference>
<evidence type="ECO:0000313" key="5">
    <source>
        <dbReference type="Proteomes" id="UP000277294"/>
    </source>
</evidence>
<evidence type="ECO:0000256" key="3">
    <source>
        <dbReference type="SAM" id="MobiDB-lite"/>
    </source>
</evidence>
<dbReference type="Gene3D" id="3.40.50.300">
    <property type="entry name" value="P-loop containing nucleotide triphosphate hydrolases"/>
    <property type="match status" value="1"/>
</dbReference>
<organism evidence="4 5">
    <name type="scientific">Pigmentiphaga humi</name>
    <dbReference type="NCBI Taxonomy" id="2478468"/>
    <lineage>
        <taxon>Bacteria</taxon>
        <taxon>Pseudomonadati</taxon>
        <taxon>Pseudomonadota</taxon>
        <taxon>Betaproteobacteria</taxon>
        <taxon>Burkholderiales</taxon>
        <taxon>Alcaligenaceae</taxon>
        <taxon>Pigmentiphaga</taxon>
    </lineage>
</organism>
<dbReference type="AlphaFoldDB" id="A0A3P4B7D3"/>
<dbReference type="InterPro" id="IPR050445">
    <property type="entry name" value="Bact_polysacc_biosynth/exp"/>
</dbReference>
<dbReference type="InterPro" id="IPR037257">
    <property type="entry name" value="T2SS_E_N_sf"/>
</dbReference>
<dbReference type="EC" id="2.7.10.-" evidence="4"/>
<dbReference type="PANTHER" id="PTHR32309">
    <property type="entry name" value="TYROSINE-PROTEIN KINASE"/>
    <property type="match status" value="1"/>
</dbReference>
<accession>A0A3P4B7D3</accession>
<dbReference type="GO" id="GO:0005524">
    <property type="term" value="F:ATP binding"/>
    <property type="evidence" value="ECO:0007669"/>
    <property type="project" value="UniProtKB-KW"/>
</dbReference>
<reference evidence="4 5" key="1">
    <citation type="submission" date="2018-10" db="EMBL/GenBank/DDBJ databases">
        <authorList>
            <person name="Criscuolo A."/>
        </authorList>
    </citation>
    <scope>NUCLEOTIDE SEQUENCE [LARGE SCALE GENOMIC DNA]</scope>
    <source>
        <strain evidence="4">DnA1</strain>
    </source>
</reference>
<dbReference type="Proteomes" id="UP000277294">
    <property type="component" value="Unassembled WGS sequence"/>
</dbReference>
<keyword evidence="4" id="KW-0808">Transferase</keyword>
<dbReference type="PANTHER" id="PTHR32309:SF31">
    <property type="entry name" value="CAPSULAR EXOPOLYSACCHARIDE FAMILY"/>
    <property type="match status" value="1"/>
</dbReference>
<dbReference type="SUPFAM" id="SSF160246">
    <property type="entry name" value="EspE N-terminal domain-like"/>
    <property type="match status" value="1"/>
</dbReference>
<evidence type="ECO:0000256" key="1">
    <source>
        <dbReference type="ARBA" id="ARBA00022741"/>
    </source>
</evidence>
<gene>
    <name evidence="4" type="primary">etk</name>
    <name evidence="4" type="ORF">PIGHUM_03510</name>
</gene>
<keyword evidence="2" id="KW-0067">ATP-binding</keyword>
<feature type="region of interest" description="Disordered" evidence="3">
    <location>
        <begin position="1"/>
        <end position="26"/>
    </location>
</feature>
<sequence length="317" mass="33701">MTASSHALAGDRPSPNRPSWFIPDQPADERMGERFVRAGLLTEEQVQMVLAHQANTRLRFGQAAVQLGLASEDAVRAVLAEQYHYAPAAPGLNPDITLPIATEPFGAEAEAIRQLCAEVSASMDALRRIAIVGPGDGVGRSYLAASLAVAFSQTGRQTLLVNANLRPGGQGDLLGAAGAYGLSSILAGRVEIGEYRAVDGYPSLAVLDAGPLPPNPTELLRQPALRNILDVYAERFEIFIIDTAESNETADALSVARQADACLLVARKDITRLSALERTARQLQASGLRVLGTVYNTASPPSKRRQRKRALMAGSPG</sequence>
<name>A0A3P4B7D3_9BURK</name>
<dbReference type="SUPFAM" id="SSF52540">
    <property type="entry name" value="P-loop containing nucleoside triphosphate hydrolases"/>
    <property type="match status" value="1"/>
</dbReference>
<dbReference type="EMBL" id="UWPJ01000026">
    <property type="protein sequence ID" value="VCU71426.1"/>
    <property type="molecule type" value="Genomic_DNA"/>
</dbReference>
<feature type="region of interest" description="Disordered" evidence="3">
    <location>
        <begin position="296"/>
        <end position="317"/>
    </location>
</feature>
<keyword evidence="4" id="KW-0418">Kinase</keyword>
<evidence type="ECO:0000313" key="4">
    <source>
        <dbReference type="EMBL" id="VCU71426.1"/>
    </source>
</evidence>
<keyword evidence="1" id="KW-0547">Nucleotide-binding</keyword>
<dbReference type="InterPro" id="IPR005702">
    <property type="entry name" value="Wzc-like_C"/>
</dbReference>
<dbReference type="GO" id="GO:0016301">
    <property type="term" value="F:kinase activity"/>
    <property type="evidence" value="ECO:0007669"/>
    <property type="project" value="UniProtKB-KW"/>
</dbReference>
<dbReference type="CDD" id="cd05387">
    <property type="entry name" value="BY-kinase"/>
    <property type="match status" value="1"/>
</dbReference>